<evidence type="ECO:0000256" key="12">
    <source>
        <dbReference type="ARBA" id="ARBA00023136"/>
    </source>
</evidence>
<evidence type="ECO:0000256" key="2">
    <source>
        <dbReference type="ARBA" id="ARBA00006417"/>
    </source>
</evidence>
<feature type="binding site" description="axial binding residue" evidence="15">
    <location>
        <position position="325"/>
    </location>
    <ligand>
        <name>heme</name>
        <dbReference type="ChEBI" id="CHEBI:30413"/>
        <label>5</label>
    </ligand>
    <ligandPart>
        <name>Fe</name>
        <dbReference type="ChEBI" id="CHEBI:18248"/>
    </ligandPart>
</feature>
<dbReference type="Gene3D" id="1.10.3820.10">
    <property type="entry name" value="Di-heme elbow motif domain"/>
    <property type="match status" value="1"/>
</dbReference>
<dbReference type="InterPro" id="IPR036280">
    <property type="entry name" value="Multihaem_cyt_sf"/>
</dbReference>
<reference evidence="18 19" key="1">
    <citation type="submission" date="2019-03" db="EMBL/GenBank/DDBJ databases">
        <title>Genomic Encyclopedia of Type Strains, Phase IV (KMG-IV): sequencing the most valuable type-strain genomes for metagenomic binning, comparative biology and taxonomic classification.</title>
        <authorList>
            <person name="Goeker M."/>
        </authorList>
    </citation>
    <scope>NUCLEOTIDE SEQUENCE [LARGE SCALE GENOMIC DNA]</scope>
    <source>
        <strain evidence="18 19">DSM 10053</strain>
    </source>
</reference>
<dbReference type="InterPro" id="IPR036909">
    <property type="entry name" value="Cyt_c-like_dom_sf"/>
</dbReference>
<keyword evidence="4 13" id="KW-1003">Cell membrane</keyword>
<feature type="transmembrane region" description="Helical" evidence="16">
    <location>
        <begin position="12"/>
        <end position="33"/>
    </location>
</feature>
<evidence type="ECO:0000256" key="8">
    <source>
        <dbReference type="ARBA" id="ARBA00022723"/>
    </source>
</evidence>
<feature type="binding site" description="covalent" evidence="14">
    <location>
        <position position="321"/>
    </location>
    <ligand>
        <name>heme</name>
        <dbReference type="ChEBI" id="CHEBI:30413"/>
        <label>5</label>
    </ligand>
</feature>
<dbReference type="AlphaFoldDB" id="A0A4R1KPY7"/>
<dbReference type="FunFam" id="1.10.3820.10:FF:000001">
    <property type="entry name" value="Cytochrome c-type protein"/>
    <property type="match status" value="1"/>
</dbReference>
<keyword evidence="7 16" id="KW-0812">Transmembrane</keyword>
<comment type="similarity">
    <text evidence="2 13">Belongs to the TorC/TorY family.</text>
</comment>
<evidence type="ECO:0000256" key="13">
    <source>
        <dbReference type="PIRNR" id="PIRNR000014"/>
    </source>
</evidence>
<dbReference type="SUPFAM" id="SSF46626">
    <property type="entry name" value="Cytochrome c"/>
    <property type="match status" value="1"/>
</dbReference>
<feature type="binding site" description="covalent" evidence="14">
    <location>
        <position position="131"/>
    </location>
    <ligand>
        <name>heme</name>
        <dbReference type="ChEBI" id="CHEBI:30413"/>
        <label>3</label>
    </ligand>
</feature>
<keyword evidence="10 16" id="KW-1133">Transmembrane helix</keyword>
<keyword evidence="19" id="KW-1185">Reference proteome</keyword>
<feature type="binding site" description="covalent" evidence="14">
    <location>
        <position position="45"/>
    </location>
    <ligand>
        <name>heme</name>
        <dbReference type="ChEBI" id="CHEBI:30413"/>
        <label>1</label>
    </ligand>
</feature>
<dbReference type="InterPro" id="IPR038266">
    <property type="entry name" value="NapC/NirT_cytc_sf"/>
</dbReference>
<feature type="binding site" description="axial binding residue" evidence="15">
    <location>
        <position position="167"/>
    </location>
    <ligand>
        <name>heme</name>
        <dbReference type="ChEBI" id="CHEBI:30413"/>
        <label>4</label>
    </ligand>
    <ligandPart>
        <name>Fe</name>
        <dbReference type="ChEBI" id="CHEBI:18248"/>
    </ligandPart>
</feature>
<accession>A0A4R1KPY7</accession>
<dbReference type="InterPro" id="IPR009154">
    <property type="entry name" value="Membr-bd_4haem_cyt_TorC"/>
</dbReference>
<feature type="binding site" description="axial binding residue" evidence="15">
    <location>
        <position position="75"/>
    </location>
    <ligand>
        <name>heme</name>
        <dbReference type="ChEBI" id="CHEBI:30413"/>
        <label>2</label>
    </ligand>
    <ligandPart>
        <name>Fe</name>
        <dbReference type="ChEBI" id="CHEBI:18248"/>
    </ligandPart>
</feature>
<protein>
    <recommendedName>
        <fullName evidence="13">Cytochrome c-type protein</fullName>
    </recommendedName>
</protein>
<keyword evidence="9 13" id="KW-0249">Electron transport</keyword>
<feature type="domain" description="NapC/NirT cytochrome c N-terminal" evidence="17">
    <location>
        <begin position="7"/>
        <end position="177"/>
    </location>
</feature>
<dbReference type="InterPro" id="IPR051174">
    <property type="entry name" value="Cytochrome_c-type_ET"/>
</dbReference>
<proteinExistence type="inferred from homology"/>
<keyword evidence="3 13" id="KW-0813">Transport</keyword>
<feature type="binding site" description="covalent" evidence="14">
    <location>
        <position position="74"/>
    </location>
    <ligand>
        <name>heme</name>
        <dbReference type="ChEBI" id="CHEBI:30413"/>
        <label>2</label>
    </ligand>
</feature>
<dbReference type="PANTHER" id="PTHR30333:SF3">
    <property type="entry name" value="CYTOCHROME C-TYPE PROTEIN TORY"/>
    <property type="match status" value="1"/>
</dbReference>
<dbReference type="PANTHER" id="PTHR30333">
    <property type="entry name" value="CYTOCHROME C-TYPE PROTEIN"/>
    <property type="match status" value="1"/>
</dbReference>
<evidence type="ECO:0000256" key="11">
    <source>
        <dbReference type="ARBA" id="ARBA00023004"/>
    </source>
</evidence>
<feature type="binding site" description="axial binding residue" evidence="15">
    <location>
        <position position="135"/>
    </location>
    <ligand>
        <name>heme</name>
        <dbReference type="ChEBI" id="CHEBI:30413"/>
        <label>3</label>
    </ligand>
    <ligandPart>
        <name>Fe</name>
        <dbReference type="ChEBI" id="CHEBI:18248"/>
    </ligandPart>
</feature>
<feature type="binding site" description="axial binding residue" evidence="15">
    <location>
        <position position="46"/>
    </location>
    <ligand>
        <name>heme</name>
        <dbReference type="ChEBI" id="CHEBI:30413"/>
        <label>1</label>
    </ligand>
    <ligandPart>
        <name>Fe</name>
        <dbReference type="ChEBI" id="CHEBI:18248"/>
    </ligandPart>
</feature>
<organism evidence="18 19">
    <name type="scientific">Lonepinella koalarum</name>
    <dbReference type="NCBI Taxonomy" id="53417"/>
    <lineage>
        <taxon>Bacteria</taxon>
        <taxon>Pseudomonadati</taxon>
        <taxon>Pseudomonadota</taxon>
        <taxon>Gammaproteobacteria</taxon>
        <taxon>Pasteurellales</taxon>
        <taxon>Pasteurellaceae</taxon>
        <taxon>Lonepinella</taxon>
    </lineage>
</organism>
<feature type="binding site" description="covalent" evidence="14">
    <location>
        <position position="163"/>
    </location>
    <ligand>
        <name>heme</name>
        <dbReference type="ChEBI" id="CHEBI:30413"/>
        <label>4</label>
    </ligand>
</feature>
<evidence type="ECO:0000256" key="1">
    <source>
        <dbReference type="ARBA" id="ARBA00004249"/>
    </source>
</evidence>
<gene>
    <name evidence="18" type="ORF">EV692_1979</name>
</gene>
<keyword evidence="8 13" id="KW-0479">Metal-binding</keyword>
<dbReference type="SUPFAM" id="SSF48695">
    <property type="entry name" value="Multiheme cytochromes"/>
    <property type="match status" value="1"/>
</dbReference>
<evidence type="ECO:0000313" key="18">
    <source>
        <dbReference type="EMBL" id="TCK67074.1"/>
    </source>
</evidence>
<dbReference type="Proteomes" id="UP000295496">
    <property type="component" value="Unassembled WGS sequence"/>
</dbReference>
<evidence type="ECO:0000259" key="17">
    <source>
        <dbReference type="Pfam" id="PF03264"/>
    </source>
</evidence>
<evidence type="ECO:0000256" key="14">
    <source>
        <dbReference type="PIRSR" id="PIRSR000014-1"/>
    </source>
</evidence>
<evidence type="ECO:0000313" key="19">
    <source>
        <dbReference type="Proteomes" id="UP000295496"/>
    </source>
</evidence>
<comment type="caution">
    <text evidence="18">The sequence shown here is derived from an EMBL/GenBank/DDBJ whole genome shotgun (WGS) entry which is preliminary data.</text>
</comment>
<keyword evidence="11 13" id="KW-0408">Iron</keyword>
<dbReference type="InterPro" id="IPR005126">
    <property type="entry name" value="NapC/NirT_cyt_c_N"/>
</dbReference>
<dbReference type="GO" id="GO:0009276">
    <property type="term" value="C:Gram-negative-bacterium-type cell wall"/>
    <property type="evidence" value="ECO:0007669"/>
    <property type="project" value="UniProtKB-UniRule"/>
</dbReference>
<evidence type="ECO:0000256" key="5">
    <source>
        <dbReference type="ARBA" id="ARBA00022519"/>
    </source>
</evidence>
<dbReference type="GO" id="GO:0009055">
    <property type="term" value="F:electron transfer activity"/>
    <property type="evidence" value="ECO:0007669"/>
    <property type="project" value="UniProtKB-UniRule"/>
</dbReference>
<dbReference type="GO" id="GO:0005506">
    <property type="term" value="F:iron ion binding"/>
    <property type="evidence" value="ECO:0007669"/>
    <property type="project" value="UniProtKB-UniRule"/>
</dbReference>
<evidence type="ECO:0000256" key="16">
    <source>
        <dbReference type="SAM" id="Phobius"/>
    </source>
</evidence>
<feature type="binding site" description="covalent" evidence="14">
    <location>
        <position position="42"/>
    </location>
    <ligand>
        <name>heme</name>
        <dbReference type="ChEBI" id="CHEBI:30413"/>
        <label>1</label>
    </ligand>
</feature>
<comment type="subcellular location">
    <subcellularLocation>
        <location evidence="1">Cell inner membrane</location>
        <topology evidence="1">Single-pass type II membrane protein</topology>
    </subcellularLocation>
</comment>
<dbReference type="GO" id="GO:0009061">
    <property type="term" value="P:anaerobic respiration"/>
    <property type="evidence" value="ECO:0007669"/>
    <property type="project" value="TreeGrafter"/>
</dbReference>
<evidence type="ECO:0000256" key="3">
    <source>
        <dbReference type="ARBA" id="ARBA00022448"/>
    </source>
</evidence>
<keyword evidence="12 13" id="KW-0472">Membrane</keyword>
<dbReference type="EMBL" id="SMGJ01000007">
    <property type="protein sequence ID" value="TCK67074.1"/>
    <property type="molecule type" value="Genomic_DNA"/>
</dbReference>
<evidence type="ECO:0000256" key="10">
    <source>
        <dbReference type="ARBA" id="ARBA00022989"/>
    </source>
</evidence>
<evidence type="ECO:0000256" key="9">
    <source>
        <dbReference type="ARBA" id="ARBA00022982"/>
    </source>
</evidence>
<feature type="binding site" description="covalent" evidence="14">
    <location>
        <position position="166"/>
    </location>
    <ligand>
        <name>heme</name>
        <dbReference type="ChEBI" id="CHEBI:30413"/>
        <label>4</label>
    </ligand>
</feature>
<dbReference type="Pfam" id="PF03264">
    <property type="entry name" value="Cytochrom_NNT"/>
    <property type="match status" value="1"/>
</dbReference>
<sequence length="373" mass="41428">MSQGQKKKKVAWLTAIGLMIVGAVALFGVQSIMKATSSTEFCVSCHSMEHPKAEWEGSVHFMNSKGIRAECSDCHVPHDGLDYVKAKFIALKDVWYTITNKLPDKEAYETHRLELAQKVWDDLKSNDSATCRSCHSFDAMEFSEQKEDAQKMHLQAQQNNQTCIDCHKGVAHFMPEMPVDNGAALGELTKHAGQFNVADKTLYALTLTNATLVSGEEIRLMPYAELNDWQEQGEQLIATVKGWQQAGAESLIYMELGKRINVAVLSDEAKEKVQVVKSVHDEVTDSEWKEVSLVVNVAKSAVTSDSNSLNALGNNLNQTHCSTCHAAIGAEHYTANQWIGVVNSMKDRTSMTENDVRAVTIYLQRNAKDKSEK</sequence>
<name>A0A4R1KPY7_9PAST</name>
<evidence type="ECO:0000256" key="6">
    <source>
        <dbReference type="ARBA" id="ARBA00022617"/>
    </source>
</evidence>
<evidence type="ECO:0000256" key="15">
    <source>
        <dbReference type="PIRSR" id="PIRSR000014-2"/>
    </source>
</evidence>
<dbReference type="PIRSF" id="PIRSF000014">
    <property type="entry name" value="4_hem_cytch_TorC"/>
    <property type="match status" value="1"/>
</dbReference>
<dbReference type="GO" id="GO:0020037">
    <property type="term" value="F:heme binding"/>
    <property type="evidence" value="ECO:0007669"/>
    <property type="project" value="UniProtKB-UniRule"/>
</dbReference>
<feature type="binding site" description="covalent" evidence="14">
    <location>
        <position position="324"/>
    </location>
    <ligand>
        <name>heme</name>
        <dbReference type="ChEBI" id="CHEBI:30413"/>
        <label>5</label>
    </ligand>
</feature>
<keyword evidence="5 13" id="KW-0997">Cell inner membrane</keyword>
<evidence type="ECO:0000256" key="4">
    <source>
        <dbReference type="ARBA" id="ARBA00022475"/>
    </source>
</evidence>
<dbReference type="GO" id="GO:0005886">
    <property type="term" value="C:plasma membrane"/>
    <property type="evidence" value="ECO:0007669"/>
    <property type="project" value="UniProtKB-SubCell"/>
</dbReference>
<feature type="binding site" description="covalent" evidence="14">
    <location>
        <position position="134"/>
    </location>
    <ligand>
        <name>heme</name>
        <dbReference type="ChEBI" id="CHEBI:30413"/>
        <label>3</label>
    </ligand>
</feature>
<keyword evidence="6 13" id="KW-0349">Heme</keyword>
<comment type="PTM">
    <text evidence="14">Binds 5 heme groups per subunit.</text>
</comment>
<feature type="binding site" description="covalent" evidence="14">
    <location>
        <position position="71"/>
    </location>
    <ligand>
        <name>heme</name>
        <dbReference type="ChEBI" id="CHEBI:30413"/>
        <label>2</label>
    </ligand>
</feature>
<dbReference type="RefSeq" id="WP_132302561.1">
    <property type="nucleotide sequence ID" value="NZ_CP170642.1"/>
</dbReference>
<evidence type="ECO:0000256" key="7">
    <source>
        <dbReference type="ARBA" id="ARBA00022692"/>
    </source>
</evidence>